<dbReference type="PROSITE" id="PS50206">
    <property type="entry name" value="RHODANESE_3"/>
    <property type="match status" value="1"/>
</dbReference>
<evidence type="ECO:0000256" key="10">
    <source>
        <dbReference type="ARBA" id="ARBA00043973"/>
    </source>
</evidence>
<comment type="cofactor">
    <cofactor evidence="2">
        <name>FAD</name>
        <dbReference type="ChEBI" id="CHEBI:57692"/>
    </cofactor>
</comment>
<evidence type="ECO:0000256" key="5">
    <source>
        <dbReference type="ARBA" id="ARBA00022630"/>
    </source>
</evidence>
<dbReference type="GO" id="GO:0008115">
    <property type="term" value="F:sarcosine oxidase activity"/>
    <property type="evidence" value="ECO:0007669"/>
    <property type="project" value="InterPro"/>
</dbReference>
<evidence type="ECO:0000256" key="3">
    <source>
        <dbReference type="ARBA" id="ARBA00004496"/>
    </source>
</evidence>
<keyword evidence="9" id="KW-0560">Oxidoreductase</keyword>
<dbReference type="PANTHER" id="PTHR13847">
    <property type="entry name" value="SARCOSINE DEHYDROGENASE-RELATED"/>
    <property type="match status" value="1"/>
</dbReference>
<evidence type="ECO:0000313" key="18">
    <source>
        <dbReference type="EMBL" id="NGY03291.1"/>
    </source>
</evidence>
<dbReference type="GO" id="GO:0000166">
    <property type="term" value="F:nucleotide binding"/>
    <property type="evidence" value="ECO:0007669"/>
    <property type="project" value="UniProtKB-KW"/>
</dbReference>
<evidence type="ECO:0000256" key="4">
    <source>
        <dbReference type="ARBA" id="ARBA00022490"/>
    </source>
</evidence>
<evidence type="ECO:0000256" key="14">
    <source>
        <dbReference type="ARBA" id="ARBA00044295"/>
    </source>
</evidence>
<sequence length="413" mass="44515">MRYSALSLAINALSGHRHWRPLWRNPSPKSSYDVVIVGGGGHGLATAYYLAKNHGITNVAVLEKGWIGGGNTGRNTTVVRSNYFYPESAAFYEKSLQLWEGLSRELNYNVMLSQRGQVTLAHDRHQVEMSRRLLNAMKLNGIDGEWLSPDEVRRREPLLRMDGRFPVLGGLVQNRAGSARHDAVAWGYARGADRHGVDIIQGCAVTGFIMNGNRVSGVRSSRGDIAAARVCLSVAGHTSRLAAMAGLRLPITSYALQAFVSEPIKPSLNTLVLSPSTGIYISQTDKGEVLIGGALDLYPSYAQRGNFHTIETVTAGMLALFPAFSRLRFMRQWAGICDVVKDSSPILGPSPIDGLYLNCGFGTGGFKATPAGGYTMAHTLATGKCHPLIEPFGLERFSSGALIDEAGASGIAH</sequence>
<gene>
    <name evidence="18" type="ORF">G7Y85_00790</name>
</gene>
<name>A0A6M2BM01_9GAMM</name>
<dbReference type="PANTHER" id="PTHR13847:SF287">
    <property type="entry name" value="FAD-DEPENDENT OXIDOREDUCTASE DOMAIN-CONTAINING PROTEIN 1"/>
    <property type="match status" value="1"/>
</dbReference>
<dbReference type="SUPFAM" id="SSF51905">
    <property type="entry name" value="FAD/NAD(P)-binding domain"/>
    <property type="match status" value="1"/>
</dbReference>
<dbReference type="InterPro" id="IPR006278">
    <property type="entry name" value="SoxB"/>
</dbReference>
<dbReference type="InterPro" id="IPR006076">
    <property type="entry name" value="FAD-dep_OxRdtase"/>
</dbReference>
<dbReference type="RefSeq" id="WP_166250712.1">
    <property type="nucleotide sequence ID" value="NZ_JAAMOW010000001.1"/>
</dbReference>
<comment type="subcellular location">
    <subcellularLocation>
        <location evidence="3">Cytoplasm</location>
    </subcellularLocation>
</comment>
<evidence type="ECO:0000313" key="19">
    <source>
        <dbReference type="Proteomes" id="UP000472676"/>
    </source>
</evidence>
<comment type="catalytic activity">
    <reaction evidence="15">
        <text>sarcosine + O2 + H2O = formaldehyde + glycine + H2O2</text>
        <dbReference type="Rhea" id="RHEA:13313"/>
        <dbReference type="ChEBI" id="CHEBI:15377"/>
        <dbReference type="ChEBI" id="CHEBI:15379"/>
        <dbReference type="ChEBI" id="CHEBI:16240"/>
        <dbReference type="ChEBI" id="CHEBI:16842"/>
        <dbReference type="ChEBI" id="CHEBI:57305"/>
        <dbReference type="ChEBI" id="CHEBI:57433"/>
    </reaction>
</comment>
<keyword evidence="6" id="KW-0288">FMN</keyword>
<dbReference type="GO" id="GO:0046653">
    <property type="term" value="P:tetrahydrofolate metabolic process"/>
    <property type="evidence" value="ECO:0007669"/>
    <property type="project" value="InterPro"/>
</dbReference>
<evidence type="ECO:0000256" key="16">
    <source>
        <dbReference type="ARBA" id="ARBA00048917"/>
    </source>
</evidence>
<keyword evidence="4" id="KW-0963">Cytoplasm</keyword>
<dbReference type="InterPro" id="IPR001763">
    <property type="entry name" value="Rhodanese-like_dom"/>
</dbReference>
<evidence type="ECO:0000256" key="1">
    <source>
        <dbReference type="ARBA" id="ARBA00001917"/>
    </source>
</evidence>
<evidence type="ECO:0000256" key="15">
    <source>
        <dbReference type="ARBA" id="ARBA00047316"/>
    </source>
</evidence>
<dbReference type="Gene3D" id="3.50.50.60">
    <property type="entry name" value="FAD/NAD(P)-binding domain"/>
    <property type="match status" value="1"/>
</dbReference>
<evidence type="ECO:0000256" key="2">
    <source>
        <dbReference type="ARBA" id="ARBA00001974"/>
    </source>
</evidence>
<protein>
    <recommendedName>
        <fullName evidence="12">Sarcosine oxidase subunit beta</fullName>
        <ecNumber evidence="11">1.5.3.24</ecNumber>
    </recommendedName>
    <alternativeName>
        <fullName evidence="13">Sarcosine oxidase (5,10-methylenetetrahydrofolate-forming) subunit beta</fullName>
    </alternativeName>
    <alternativeName>
        <fullName evidence="14">Tetrameric sarcosine oxidase subunit beta</fullName>
    </alternativeName>
</protein>
<comment type="cofactor">
    <cofactor evidence="1">
        <name>FMN</name>
        <dbReference type="ChEBI" id="CHEBI:58210"/>
    </cofactor>
</comment>
<dbReference type="EC" id="1.5.3.24" evidence="11"/>
<reference evidence="18 19" key="1">
    <citation type="journal article" date="2014" name="Int. J. Syst. Evol. Microbiol.">
        <title>Solimonas terrae sp. nov., isolated from soil.</title>
        <authorList>
            <person name="Kim S.J."/>
            <person name="Moon J.Y."/>
            <person name="Weon H.Y."/>
            <person name="Ahn J.H."/>
            <person name="Chen W.M."/>
            <person name="Kwon S.W."/>
        </authorList>
    </citation>
    <scope>NUCLEOTIDE SEQUENCE [LARGE SCALE GENOMIC DNA]</scope>
    <source>
        <strain evidence="18 19">KIS83-12</strain>
    </source>
</reference>
<evidence type="ECO:0000256" key="7">
    <source>
        <dbReference type="ARBA" id="ARBA00022741"/>
    </source>
</evidence>
<comment type="similarity">
    <text evidence="10">Belongs to the SoxB family.</text>
</comment>
<evidence type="ECO:0000256" key="6">
    <source>
        <dbReference type="ARBA" id="ARBA00022643"/>
    </source>
</evidence>
<dbReference type="InterPro" id="IPR036188">
    <property type="entry name" value="FAD/NAD-bd_sf"/>
</dbReference>
<evidence type="ECO:0000256" key="11">
    <source>
        <dbReference type="ARBA" id="ARBA00044044"/>
    </source>
</evidence>
<evidence type="ECO:0000259" key="17">
    <source>
        <dbReference type="PROSITE" id="PS50206"/>
    </source>
</evidence>
<dbReference type="NCBIfam" id="TIGR01373">
    <property type="entry name" value="soxB"/>
    <property type="match status" value="1"/>
</dbReference>
<keyword evidence="19" id="KW-1185">Reference proteome</keyword>
<dbReference type="Pfam" id="PF01266">
    <property type="entry name" value="DAO"/>
    <property type="match status" value="1"/>
</dbReference>
<comment type="catalytic activity">
    <reaction evidence="16">
        <text>sarcosine + (6S)-5,6,7,8-tetrahydrofolate + O2 = (6R)-5,10-methylene-5,6,7,8-tetrahydrofolate + glycine + H2O2</text>
        <dbReference type="Rhea" id="RHEA:70455"/>
        <dbReference type="ChEBI" id="CHEBI:15379"/>
        <dbReference type="ChEBI" id="CHEBI:15636"/>
        <dbReference type="ChEBI" id="CHEBI:16240"/>
        <dbReference type="ChEBI" id="CHEBI:57305"/>
        <dbReference type="ChEBI" id="CHEBI:57433"/>
        <dbReference type="ChEBI" id="CHEBI:57453"/>
        <dbReference type="EC" id="1.5.3.24"/>
    </reaction>
</comment>
<dbReference type="EMBL" id="JAAMOW010000001">
    <property type="protein sequence ID" value="NGY03291.1"/>
    <property type="molecule type" value="Genomic_DNA"/>
</dbReference>
<keyword evidence="5" id="KW-0285">Flavoprotein</keyword>
<evidence type="ECO:0000256" key="12">
    <source>
        <dbReference type="ARBA" id="ARBA00044150"/>
    </source>
</evidence>
<comment type="caution">
    <text evidence="18">The sequence shown here is derived from an EMBL/GenBank/DDBJ whole genome shotgun (WGS) entry which is preliminary data.</text>
</comment>
<feature type="domain" description="Rhodanese" evidence="17">
    <location>
        <begin position="34"/>
        <end position="78"/>
    </location>
</feature>
<proteinExistence type="inferred from homology"/>
<evidence type="ECO:0000256" key="13">
    <source>
        <dbReference type="ARBA" id="ARBA00044216"/>
    </source>
</evidence>
<evidence type="ECO:0000256" key="9">
    <source>
        <dbReference type="ARBA" id="ARBA00023002"/>
    </source>
</evidence>
<dbReference type="AlphaFoldDB" id="A0A6M2BM01"/>
<dbReference type="GO" id="GO:0005737">
    <property type="term" value="C:cytoplasm"/>
    <property type="evidence" value="ECO:0007669"/>
    <property type="project" value="UniProtKB-SubCell"/>
</dbReference>
<keyword evidence="7" id="KW-0547">Nucleotide-binding</keyword>
<dbReference type="Gene3D" id="3.30.9.10">
    <property type="entry name" value="D-Amino Acid Oxidase, subunit A, domain 2"/>
    <property type="match status" value="1"/>
</dbReference>
<evidence type="ECO:0000256" key="8">
    <source>
        <dbReference type="ARBA" id="ARBA00022827"/>
    </source>
</evidence>
<accession>A0A6M2BM01</accession>
<dbReference type="SUPFAM" id="SSF54373">
    <property type="entry name" value="FAD-linked reductases, C-terminal domain"/>
    <property type="match status" value="1"/>
</dbReference>
<organism evidence="18 19">
    <name type="scientific">Solimonas terrae</name>
    <dbReference type="NCBI Taxonomy" id="1396819"/>
    <lineage>
        <taxon>Bacteria</taxon>
        <taxon>Pseudomonadati</taxon>
        <taxon>Pseudomonadota</taxon>
        <taxon>Gammaproteobacteria</taxon>
        <taxon>Nevskiales</taxon>
        <taxon>Nevskiaceae</taxon>
        <taxon>Solimonas</taxon>
    </lineage>
</organism>
<dbReference type="Proteomes" id="UP000472676">
    <property type="component" value="Unassembled WGS sequence"/>
</dbReference>
<keyword evidence="8" id="KW-0274">FAD</keyword>